<evidence type="ECO:0000256" key="7">
    <source>
        <dbReference type="SAM" id="Phobius"/>
    </source>
</evidence>
<feature type="domain" description="ABC3 transporter permease C-terminal" evidence="8">
    <location>
        <begin position="743"/>
        <end position="857"/>
    </location>
</feature>
<evidence type="ECO:0000313" key="10">
    <source>
        <dbReference type="Proteomes" id="UP000641803"/>
    </source>
</evidence>
<feature type="transmembrane region" description="Helical" evidence="7">
    <location>
        <begin position="334"/>
        <end position="360"/>
    </location>
</feature>
<evidence type="ECO:0000256" key="5">
    <source>
        <dbReference type="ARBA" id="ARBA00023136"/>
    </source>
</evidence>
<evidence type="ECO:0000256" key="6">
    <source>
        <dbReference type="SAM" id="MobiDB-lite"/>
    </source>
</evidence>
<keyword evidence="5 7" id="KW-0472">Membrane</keyword>
<dbReference type="Pfam" id="PF02687">
    <property type="entry name" value="FtsX"/>
    <property type="match status" value="2"/>
</dbReference>
<feature type="transmembrane region" description="Helical" evidence="7">
    <location>
        <begin position="506"/>
        <end position="526"/>
    </location>
</feature>
<dbReference type="RefSeq" id="WP_191796028.1">
    <property type="nucleotide sequence ID" value="NZ_JACSQQ010000013.1"/>
</dbReference>
<comment type="caution">
    <text evidence="9">The sequence shown here is derived from an EMBL/GenBank/DDBJ whole genome shotgun (WGS) entry which is preliminary data.</text>
</comment>
<keyword evidence="2" id="KW-1003">Cell membrane</keyword>
<feature type="transmembrane region" description="Helical" evidence="7">
    <location>
        <begin position="18"/>
        <end position="39"/>
    </location>
</feature>
<dbReference type="PROSITE" id="PS51257">
    <property type="entry name" value="PROKAR_LIPOPROTEIN"/>
    <property type="match status" value="1"/>
</dbReference>
<dbReference type="InterPro" id="IPR003838">
    <property type="entry name" value="ABC3_permease_C"/>
</dbReference>
<feature type="compositionally biased region" description="Pro residues" evidence="6">
    <location>
        <begin position="890"/>
        <end position="900"/>
    </location>
</feature>
<proteinExistence type="predicted"/>
<name>A0ABR8RS77_9CELL</name>
<keyword evidence="3 7" id="KW-0812">Transmembrane</keyword>
<feature type="region of interest" description="Disordered" evidence="6">
    <location>
        <begin position="857"/>
        <end position="900"/>
    </location>
</feature>
<feature type="compositionally biased region" description="Basic and acidic residues" evidence="6">
    <location>
        <begin position="864"/>
        <end position="881"/>
    </location>
</feature>
<accession>A0ABR8RS77</accession>
<evidence type="ECO:0000256" key="1">
    <source>
        <dbReference type="ARBA" id="ARBA00004651"/>
    </source>
</evidence>
<evidence type="ECO:0000313" key="9">
    <source>
        <dbReference type="EMBL" id="MBD7950658.1"/>
    </source>
</evidence>
<protein>
    <submittedName>
        <fullName evidence="9">ABC transporter permease</fullName>
    </submittedName>
</protein>
<evidence type="ECO:0000256" key="2">
    <source>
        <dbReference type="ARBA" id="ARBA00022475"/>
    </source>
</evidence>
<sequence>MRVLGLALSTLRARRKSFVGPFVALFLSAMLVAACGLLMESGIRQGIGPERYAGADLVVTAQQSLAVDVDYDEPFGGRVRLPVSAVDELAAIPGVERAVGDVEVRLGAVGPSGDLAGAIDGRPPVGHGWSSATLGPFALAQGDGPTAPGQVVLDGALAARLAVGVGDDVTLAVGSTPGEYRVTGTVSPPEGAGALRQGVVFFTDEQVADLAVAGPGTSGRPGAADARGEVDAVGILAADGTDVRALAADVRERTGLTVRTGDARGAVEFADASGSATTLVAIAGSFGGIMLVVVVFVVASALGLVVQQRRRELALLRAVGATPRQVRRMISAEMLVLSTTAAVPGALLGIPAVGVLHGLFVRAGVVSADYPVAVGPLPVVIAVLLTVGVAWIAGRMSARRAITVKPVEALGEAAVETPRLGVTRTVIGVVMVVGGVFLSLLPAFVAGEDALAGAALSGVVLVIAVALLGPRIVHALVLLVEPFLRRSPHASTYLAGRSTRASSRRLAGAVVPLVLAITVTVVQVSLGAAQVAETERQVADGLRADLVLASSGTGLSPDLAGQVAGVPGVASVTPTVRSQALVRFAEPDGTLTAEALSVQGVDPADLGAAIDLDVREGSTDDLHGESVALSVAGASKARAGLGDTVELYLADGTRVDAVVVALYGRGMGFGDALLPRDLVLPASADGLDGSLLVVAQEETDVEALAEDLGRTTTPYPGVVLADRASLVAAEKAALEANTWTSMILLVVLFGYVALNVANALVMSTVDRRRELALLRLVGTRDRQVLRMMRVEAGVVVGIAVVVATVILLPPLTGVSLGLSEGQRAVPALSPVAYLATVAGAGAVGYLSMLLPTRAALRGRPVESSGRREGRAGVARPRDAMVRGRTTRPAWPCPRAGPPTG</sequence>
<gene>
    <name evidence="9" type="ORF">H9652_09600</name>
</gene>
<keyword evidence="4 7" id="KW-1133">Transmembrane helix</keyword>
<feature type="transmembrane region" description="Helical" evidence="7">
    <location>
        <begin position="279"/>
        <end position="306"/>
    </location>
</feature>
<feature type="transmembrane region" description="Helical" evidence="7">
    <location>
        <begin position="426"/>
        <end position="445"/>
    </location>
</feature>
<feature type="transmembrane region" description="Helical" evidence="7">
    <location>
        <begin position="790"/>
        <end position="811"/>
    </location>
</feature>
<reference evidence="9 10" key="1">
    <citation type="submission" date="2020-08" db="EMBL/GenBank/DDBJ databases">
        <title>A Genomic Blueprint of the Chicken Gut Microbiome.</title>
        <authorList>
            <person name="Gilroy R."/>
            <person name="Ravi A."/>
            <person name="Getino M."/>
            <person name="Pursley I."/>
            <person name="Horton D.L."/>
            <person name="Alikhan N.-F."/>
            <person name="Baker D."/>
            <person name="Gharbi K."/>
            <person name="Hall N."/>
            <person name="Watson M."/>
            <person name="Adriaenssens E.M."/>
            <person name="Foster-Nyarko E."/>
            <person name="Jarju S."/>
            <person name="Secka A."/>
            <person name="Antonio M."/>
            <person name="Oren A."/>
            <person name="Chaudhuri R."/>
            <person name="La Ragione R.M."/>
            <person name="Hildebrand F."/>
            <person name="Pallen M.J."/>
        </authorList>
    </citation>
    <scope>NUCLEOTIDE SEQUENCE [LARGE SCALE GENOMIC DNA]</scope>
    <source>
        <strain evidence="9 10">Sa4CUA1</strain>
    </source>
</reference>
<feature type="domain" description="ABC3 transporter permease C-terminal" evidence="8">
    <location>
        <begin position="285"/>
        <end position="403"/>
    </location>
</feature>
<feature type="transmembrane region" description="Helical" evidence="7">
    <location>
        <begin position="739"/>
        <end position="761"/>
    </location>
</feature>
<feature type="transmembrane region" description="Helical" evidence="7">
    <location>
        <begin position="372"/>
        <end position="393"/>
    </location>
</feature>
<evidence type="ECO:0000259" key="8">
    <source>
        <dbReference type="Pfam" id="PF02687"/>
    </source>
</evidence>
<dbReference type="EMBL" id="JACSQQ010000013">
    <property type="protein sequence ID" value="MBD7950658.1"/>
    <property type="molecule type" value="Genomic_DNA"/>
</dbReference>
<dbReference type="PANTHER" id="PTHR30287:SF1">
    <property type="entry name" value="INNER MEMBRANE PROTEIN"/>
    <property type="match status" value="1"/>
</dbReference>
<feature type="transmembrane region" description="Helical" evidence="7">
    <location>
        <begin position="831"/>
        <end position="850"/>
    </location>
</feature>
<feature type="transmembrane region" description="Helical" evidence="7">
    <location>
        <begin position="451"/>
        <end position="480"/>
    </location>
</feature>
<dbReference type="PANTHER" id="PTHR30287">
    <property type="entry name" value="MEMBRANE COMPONENT OF PREDICTED ABC SUPERFAMILY METABOLITE UPTAKE TRANSPORTER"/>
    <property type="match status" value="1"/>
</dbReference>
<keyword evidence="10" id="KW-1185">Reference proteome</keyword>
<evidence type="ECO:0000256" key="4">
    <source>
        <dbReference type="ARBA" id="ARBA00022989"/>
    </source>
</evidence>
<evidence type="ECO:0000256" key="3">
    <source>
        <dbReference type="ARBA" id="ARBA00022692"/>
    </source>
</evidence>
<dbReference type="InterPro" id="IPR038766">
    <property type="entry name" value="Membrane_comp_ABC_pdt"/>
</dbReference>
<dbReference type="Proteomes" id="UP000641803">
    <property type="component" value="Unassembled WGS sequence"/>
</dbReference>
<organism evidence="9 10">
    <name type="scientific">Oerskovia rustica</name>
    <dbReference type="NCBI Taxonomy" id="2762237"/>
    <lineage>
        <taxon>Bacteria</taxon>
        <taxon>Bacillati</taxon>
        <taxon>Actinomycetota</taxon>
        <taxon>Actinomycetes</taxon>
        <taxon>Micrococcales</taxon>
        <taxon>Cellulomonadaceae</taxon>
        <taxon>Oerskovia</taxon>
    </lineage>
</organism>
<comment type="subcellular location">
    <subcellularLocation>
        <location evidence="1">Cell membrane</location>
        <topology evidence="1">Multi-pass membrane protein</topology>
    </subcellularLocation>
</comment>